<name>A0A4Y2KYV6_ARAVE</name>
<accession>A0A4Y2KYV6</accession>
<dbReference type="OrthoDB" id="7553091at2759"/>
<dbReference type="AlphaFoldDB" id="A0A4Y2KYV6"/>
<dbReference type="EMBL" id="BGPR01005161">
    <property type="protein sequence ID" value="GBN07482.1"/>
    <property type="molecule type" value="Genomic_DNA"/>
</dbReference>
<reference evidence="1 2" key="1">
    <citation type="journal article" date="2019" name="Sci. Rep.">
        <title>Orb-weaving spider Araneus ventricosus genome elucidates the spidroin gene catalogue.</title>
        <authorList>
            <person name="Kono N."/>
            <person name="Nakamura H."/>
            <person name="Ohtoshi R."/>
            <person name="Moran D.A.P."/>
            <person name="Shinohara A."/>
            <person name="Yoshida Y."/>
            <person name="Fujiwara M."/>
            <person name="Mori M."/>
            <person name="Tomita M."/>
            <person name="Arakawa K."/>
        </authorList>
    </citation>
    <scope>NUCLEOTIDE SEQUENCE [LARGE SCALE GENOMIC DNA]</scope>
</reference>
<organism evidence="1 2">
    <name type="scientific">Araneus ventricosus</name>
    <name type="common">Orbweaver spider</name>
    <name type="synonym">Epeira ventricosa</name>
    <dbReference type="NCBI Taxonomy" id="182803"/>
    <lineage>
        <taxon>Eukaryota</taxon>
        <taxon>Metazoa</taxon>
        <taxon>Ecdysozoa</taxon>
        <taxon>Arthropoda</taxon>
        <taxon>Chelicerata</taxon>
        <taxon>Arachnida</taxon>
        <taxon>Araneae</taxon>
        <taxon>Araneomorphae</taxon>
        <taxon>Entelegynae</taxon>
        <taxon>Araneoidea</taxon>
        <taxon>Araneidae</taxon>
        <taxon>Araneus</taxon>
    </lineage>
</organism>
<comment type="caution">
    <text evidence="1">The sequence shown here is derived from an EMBL/GenBank/DDBJ whole genome shotgun (WGS) entry which is preliminary data.</text>
</comment>
<dbReference type="Proteomes" id="UP000499080">
    <property type="component" value="Unassembled WGS sequence"/>
</dbReference>
<gene>
    <name evidence="1" type="ORF">AVEN_161191_1</name>
</gene>
<evidence type="ECO:0000313" key="1">
    <source>
        <dbReference type="EMBL" id="GBN07482.1"/>
    </source>
</evidence>
<protein>
    <submittedName>
        <fullName evidence="1">Uncharacterized protein</fullName>
    </submittedName>
</protein>
<sequence>MLDLLIRGITVDCLLGSAKWWTGSSFLFDKDIPQHTPICEVREDLYSFELKKSANCEMKDSIVILLSIHNNSLFDRIFKISNDYTKLICVTRFLFRFIHNSKFSKVRKTGPLTYSE</sequence>
<proteinExistence type="predicted"/>
<evidence type="ECO:0000313" key="2">
    <source>
        <dbReference type="Proteomes" id="UP000499080"/>
    </source>
</evidence>
<keyword evidence="2" id="KW-1185">Reference proteome</keyword>